<proteinExistence type="predicted"/>
<evidence type="ECO:0000313" key="3">
    <source>
        <dbReference type="Proteomes" id="UP000075920"/>
    </source>
</evidence>
<organism evidence="2 3">
    <name type="scientific">Anopheles minimus</name>
    <dbReference type="NCBI Taxonomy" id="112268"/>
    <lineage>
        <taxon>Eukaryota</taxon>
        <taxon>Metazoa</taxon>
        <taxon>Ecdysozoa</taxon>
        <taxon>Arthropoda</taxon>
        <taxon>Hexapoda</taxon>
        <taxon>Insecta</taxon>
        <taxon>Pterygota</taxon>
        <taxon>Neoptera</taxon>
        <taxon>Endopterygota</taxon>
        <taxon>Diptera</taxon>
        <taxon>Nematocera</taxon>
        <taxon>Culicoidea</taxon>
        <taxon>Culicidae</taxon>
        <taxon>Anophelinae</taxon>
        <taxon>Anopheles</taxon>
    </lineage>
</organism>
<feature type="region of interest" description="Disordered" evidence="1">
    <location>
        <begin position="1"/>
        <end position="68"/>
    </location>
</feature>
<reference evidence="3" key="1">
    <citation type="submission" date="2013-03" db="EMBL/GenBank/DDBJ databases">
        <title>The Genome Sequence of Anopheles minimus MINIMUS1.</title>
        <authorList>
            <consortium name="The Broad Institute Genomics Platform"/>
            <person name="Neafsey D.E."/>
            <person name="Walton C."/>
            <person name="Walker B."/>
            <person name="Young S.K."/>
            <person name="Zeng Q."/>
            <person name="Gargeya S."/>
            <person name="Fitzgerald M."/>
            <person name="Haas B."/>
            <person name="Abouelleil A."/>
            <person name="Allen A.W."/>
            <person name="Alvarado L."/>
            <person name="Arachchi H.M."/>
            <person name="Berlin A.M."/>
            <person name="Chapman S.B."/>
            <person name="Gainer-Dewar J."/>
            <person name="Goldberg J."/>
            <person name="Griggs A."/>
            <person name="Gujja S."/>
            <person name="Hansen M."/>
            <person name="Howarth C."/>
            <person name="Imamovic A."/>
            <person name="Ireland A."/>
            <person name="Larimer J."/>
            <person name="McCowan C."/>
            <person name="Murphy C."/>
            <person name="Pearson M."/>
            <person name="Poon T.W."/>
            <person name="Priest M."/>
            <person name="Roberts A."/>
            <person name="Saif S."/>
            <person name="Shea T."/>
            <person name="Sisk P."/>
            <person name="Sykes S."/>
            <person name="Wortman J."/>
            <person name="Nusbaum C."/>
            <person name="Birren B."/>
        </authorList>
    </citation>
    <scope>NUCLEOTIDE SEQUENCE [LARGE SCALE GENOMIC DNA]</scope>
    <source>
        <strain evidence="3">MINIMUS1</strain>
    </source>
</reference>
<evidence type="ECO:0000256" key="1">
    <source>
        <dbReference type="SAM" id="MobiDB-lite"/>
    </source>
</evidence>
<dbReference type="AlphaFoldDB" id="A0A182WPM6"/>
<feature type="compositionally biased region" description="Basic and acidic residues" evidence="1">
    <location>
        <begin position="7"/>
        <end position="18"/>
    </location>
</feature>
<feature type="region of interest" description="Disordered" evidence="1">
    <location>
        <begin position="84"/>
        <end position="105"/>
    </location>
</feature>
<accession>A0A182WPM6</accession>
<protein>
    <submittedName>
        <fullName evidence="2">Uncharacterized protein</fullName>
    </submittedName>
</protein>
<keyword evidence="3" id="KW-1185">Reference proteome</keyword>
<sequence>MVKRQHSAKDSLADDYENKPGPSSSRDDRSQNGGAKKTKLDDGERPRRDGYTESNRKPSRYIPMSTRYKRTKLATVTRIHRSLDGRSEKIESETLRESASRIFHH</sequence>
<dbReference type="EnsemblMetazoa" id="AMIN014623-RA">
    <property type="protein sequence ID" value="AMIN014623-PA"/>
    <property type="gene ID" value="AMIN014623"/>
</dbReference>
<feature type="compositionally biased region" description="Basic and acidic residues" evidence="1">
    <location>
        <begin position="84"/>
        <end position="99"/>
    </location>
</feature>
<feature type="compositionally biased region" description="Basic and acidic residues" evidence="1">
    <location>
        <begin position="38"/>
        <end position="56"/>
    </location>
</feature>
<reference evidence="2" key="2">
    <citation type="submission" date="2020-05" db="UniProtKB">
        <authorList>
            <consortium name="EnsemblMetazoa"/>
        </authorList>
    </citation>
    <scope>IDENTIFICATION</scope>
    <source>
        <strain evidence="2">MINIMUS1</strain>
    </source>
</reference>
<name>A0A182WPM6_9DIPT</name>
<evidence type="ECO:0000313" key="2">
    <source>
        <dbReference type="EnsemblMetazoa" id="AMIN014623-PA"/>
    </source>
</evidence>
<dbReference type="VEuPathDB" id="VectorBase:AMIN014623"/>
<dbReference type="Proteomes" id="UP000075920">
    <property type="component" value="Unassembled WGS sequence"/>
</dbReference>